<reference evidence="3 4" key="1">
    <citation type="journal article" date="2024" name="Front Chem Biol">
        <title>Unveiling the potential of Daldinia eschscholtzii MFLUCC 19-0629 through bioactivity and bioinformatics studies for enhanced sustainable agriculture production.</title>
        <authorList>
            <person name="Brooks S."/>
            <person name="Weaver J.A."/>
            <person name="Klomchit A."/>
            <person name="Alharthi S.A."/>
            <person name="Onlamun T."/>
            <person name="Nurani R."/>
            <person name="Vong T.K."/>
            <person name="Alberti F."/>
            <person name="Greco C."/>
        </authorList>
    </citation>
    <scope>NUCLEOTIDE SEQUENCE [LARGE SCALE GENOMIC DNA]</scope>
    <source>
        <strain evidence="3">MFLUCC 19-0629</strain>
    </source>
</reference>
<sequence>MKIGDETNFPYAILSHAWGPEEVLFHEIQGDRAAIQGKAGWEKTVRFCKAALENGYTYAWIDTCCIDKRISADLSEAINSMYRYYYNSALCIIYLEDVHSYNKEADNSRKAITREELLARIRTTRWLTRGWTLQELIAPSRRSYFASDWSEIEDGDDLLDTIAESAGISRRLLEDRDLLHRVCVGERMKWASNRQTTREEDIAYCLAGIFDVSIPVLYGEGGRNAFRRLQLEIMRMSFDMTIFAWRGDYESSGLLARSPADFRDVPPLALGPLEMVAPYSMTNTGLTICLGLGFQSRAGEQKIGRQASGEQLNVAELPAALLCEVQILGQWKVPLVYLEPVTDVNLFINGQRRKAYRRVRCAEWLTLSYEQLKDYTYDDIIVLEDENYDFICRARERHKWQLQRGLSSNDSSRI</sequence>
<evidence type="ECO:0008006" key="5">
    <source>
        <dbReference type="Google" id="ProtNLM"/>
    </source>
</evidence>
<protein>
    <recommendedName>
        <fullName evidence="5">Heterokaryon incompatibility domain-containing protein</fullName>
    </recommendedName>
</protein>
<dbReference type="Pfam" id="PF06985">
    <property type="entry name" value="HET"/>
    <property type="match status" value="1"/>
</dbReference>
<proteinExistence type="predicted"/>
<dbReference type="InterPro" id="IPR010730">
    <property type="entry name" value="HET"/>
</dbReference>
<organism evidence="3 4">
    <name type="scientific">Daldinia eschscholtzii</name>
    <dbReference type="NCBI Taxonomy" id="292717"/>
    <lineage>
        <taxon>Eukaryota</taxon>
        <taxon>Fungi</taxon>
        <taxon>Dikarya</taxon>
        <taxon>Ascomycota</taxon>
        <taxon>Pezizomycotina</taxon>
        <taxon>Sordariomycetes</taxon>
        <taxon>Xylariomycetidae</taxon>
        <taxon>Xylariales</taxon>
        <taxon>Hypoxylaceae</taxon>
        <taxon>Daldinia</taxon>
    </lineage>
</organism>
<dbReference type="PANTHER" id="PTHR10622">
    <property type="entry name" value="HET DOMAIN-CONTAINING PROTEIN"/>
    <property type="match status" value="1"/>
</dbReference>
<dbReference type="EMBL" id="JBANMG010000004">
    <property type="protein sequence ID" value="KAK6954829.1"/>
    <property type="molecule type" value="Genomic_DNA"/>
</dbReference>
<comment type="caution">
    <text evidence="3">The sequence shown here is derived from an EMBL/GenBank/DDBJ whole genome shotgun (WGS) entry which is preliminary data.</text>
</comment>
<keyword evidence="4" id="KW-1185">Reference proteome</keyword>
<dbReference type="PANTHER" id="PTHR10622:SF12">
    <property type="entry name" value="HET DOMAIN-CONTAINING PROTEIN"/>
    <property type="match status" value="1"/>
</dbReference>
<name>A0AAX6MQD3_9PEZI</name>
<evidence type="ECO:0000313" key="4">
    <source>
        <dbReference type="Proteomes" id="UP001369815"/>
    </source>
</evidence>
<evidence type="ECO:0000259" key="2">
    <source>
        <dbReference type="Pfam" id="PF26640"/>
    </source>
</evidence>
<gene>
    <name evidence="3" type="ORF">Daesc_004798</name>
</gene>
<accession>A0AAX6MQD3</accession>
<dbReference type="Proteomes" id="UP001369815">
    <property type="component" value="Unassembled WGS sequence"/>
</dbReference>
<feature type="domain" description="Heterokaryon incompatibility" evidence="1">
    <location>
        <begin position="11"/>
        <end position="135"/>
    </location>
</feature>
<feature type="domain" description="DUF8212" evidence="2">
    <location>
        <begin position="224"/>
        <end position="259"/>
    </location>
</feature>
<evidence type="ECO:0000313" key="3">
    <source>
        <dbReference type="EMBL" id="KAK6954829.1"/>
    </source>
</evidence>
<dbReference type="AlphaFoldDB" id="A0AAX6MQD3"/>
<dbReference type="InterPro" id="IPR058525">
    <property type="entry name" value="DUF8212"/>
</dbReference>
<evidence type="ECO:0000259" key="1">
    <source>
        <dbReference type="Pfam" id="PF06985"/>
    </source>
</evidence>
<dbReference type="Pfam" id="PF26640">
    <property type="entry name" value="DUF8212"/>
    <property type="match status" value="1"/>
</dbReference>